<dbReference type="Pfam" id="PF24883">
    <property type="entry name" value="NPHP3_N"/>
    <property type="match status" value="1"/>
</dbReference>
<comment type="caution">
    <text evidence="3">The sequence shown here is derived from an EMBL/GenBank/DDBJ whole genome shotgun (WGS) entry which is preliminary data.</text>
</comment>
<evidence type="ECO:0000313" key="4">
    <source>
        <dbReference type="Proteomes" id="UP000799441"/>
    </source>
</evidence>
<dbReference type="OrthoDB" id="195446at2759"/>
<evidence type="ECO:0000256" key="1">
    <source>
        <dbReference type="ARBA" id="ARBA00022737"/>
    </source>
</evidence>
<dbReference type="InterPro" id="IPR027417">
    <property type="entry name" value="P-loop_NTPase"/>
</dbReference>
<feature type="domain" description="Nephrocystin 3-like N-terminal" evidence="2">
    <location>
        <begin position="203"/>
        <end position="359"/>
    </location>
</feature>
<keyword evidence="1" id="KW-0677">Repeat</keyword>
<evidence type="ECO:0000259" key="2">
    <source>
        <dbReference type="Pfam" id="PF24883"/>
    </source>
</evidence>
<dbReference type="Proteomes" id="UP000799441">
    <property type="component" value="Unassembled WGS sequence"/>
</dbReference>
<dbReference type="AlphaFoldDB" id="A0A9P4QJJ9"/>
<keyword evidence="4" id="KW-1185">Reference proteome</keyword>
<proteinExistence type="predicted"/>
<evidence type="ECO:0000313" key="3">
    <source>
        <dbReference type="EMBL" id="KAF2725932.1"/>
    </source>
</evidence>
<accession>A0A9P4QJJ9</accession>
<organism evidence="3 4">
    <name type="scientific">Polychaeton citri CBS 116435</name>
    <dbReference type="NCBI Taxonomy" id="1314669"/>
    <lineage>
        <taxon>Eukaryota</taxon>
        <taxon>Fungi</taxon>
        <taxon>Dikarya</taxon>
        <taxon>Ascomycota</taxon>
        <taxon>Pezizomycotina</taxon>
        <taxon>Dothideomycetes</taxon>
        <taxon>Dothideomycetidae</taxon>
        <taxon>Capnodiales</taxon>
        <taxon>Capnodiaceae</taxon>
        <taxon>Polychaeton</taxon>
    </lineage>
</organism>
<dbReference type="EMBL" id="MU003766">
    <property type="protein sequence ID" value="KAF2725932.1"/>
    <property type="molecule type" value="Genomic_DNA"/>
</dbReference>
<dbReference type="PANTHER" id="PTHR10039:SF16">
    <property type="entry name" value="GPI INOSITOL-DEACYLASE"/>
    <property type="match status" value="1"/>
</dbReference>
<reference evidence="3" key="1">
    <citation type="journal article" date="2020" name="Stud. Mycol.">
        <title>101 Dothideomycetes genomes: a test case for predicting lifestyles and emergence of pathogens.</title>
        <authorList>
            <person name="Haridas S."/>
            <person name="Albert R."/>
            <person name="Binder M."/>
            <person name="Bloem J."/>
            <person name="Labutti K."/>
            <person name="Salamov A."/>
            <person name="Andreopoulos B."/>
            <person name="Baker S."/>
            <person name="Barry K."/>
            <person name="Bills G."/>
            <person name="Bluhm B."/>
            <person name="Cannon C."/>
            <person name="Castanera R."/>
            <person name="Culley D."/>
            <person name="Daum C."/>
            <person name="Ezra D."/>
            <person name="Gonzalez J."/>
            <person name="Henrissat B."/>
            <person name="Kuo A."/>
            <person name="Liang C."/>
            <person name="Lipzen A."/>
            <person name="Lutzoni F."/>
            <person name="Magnuson J."/>
            <person name="Mondo S."/>
            <person name="Nolan M."/>
            <person name="Ohm R."/>
            <person name="Pangilinan J."/>
            <person name="Park H.-J."/>
            <person name="Ramirez L."/>
            <person name="Alfaro M."/>
            <person name="Sun H."/>
            <person name="Tritt A."/>
            <person name="Yoshinaga Y."/>
            <person name="Zwiers L.-H."/>
            <person name="Turgeon B."/>
            <person name="Goodwin S."/>
            <person name="Spatafora J."/>
            <person name="Crous P."/>
            <person name="Grigoriev I."/>
        </authorList>
    </citation>
    <scope>NUCLEOTIDE SEQUENCE</scope>
    <source>
        <strain evidence="3">CBS 116435</strain>
    </source>
</reference>
<dbReference type="InterPro" id="IPR056884">
    <property type="entry name" value="NPHP3-like_N"/>
</dbReference>
<dbReference type="SUPFAM" id="SSF52540">
    <property type="entry name" value="P-loop containing nucleoside triphosphate hydrolases"/>
    <property type="match status" value="1"/>
</dbReference>
<protein>
    <recommendedName>
        <fullName evidence="2">Nephrocystin 3-like N-terminal domain-containing protein</fullName>
    </recommendedName>
</protein>
<sequence>MDPGTIISLIEYTGDVIIYVKGVFGAPQGRKQLTLVLVQLRGILSALVDLVQEVEDADWSRTLQTLMGDNGPIATYKTILEEITNSICGGNTDSKTAKLKAAAKRLKWPYDEPKLQEKINSLERLKSHFLIAINNDHLRLSMAIQSDLHSVKAQVTAVRTDMYRLAITNLKPEQEAVVQSLSMLDMSSKLDATEMRSIKAGAERLLQNPTFCAWRDLVDGQFSLLLTGRAGTGKTSIAKVVDYFLKAWFVSEPDVCSVSVLFDFRLADSQGEAAVLSSIVQQMVLQHPYLWRHCSARFVTGGILSVEDSLEIIKRVRLDLRRLYLILDGLDESLTTTMEQVMQRVSSIEPPISLFATSRPCMEIFHVMAQSSRISIDSLDMRDPVADYVRSWISEHVKDGRLIKLSVGDVDEIITKIVPRSNGVFTYCKLALDRLLDAKSVAQMRNLLDNQPSCLADFYELSYEKVKNQPSKDEEQAQYVLKLVLEAEQPPSIEELYNRLQTDLRLQKDELLDLGNPSILEMSTGGLLVKQDDQAVSFVHFTAREFCRFRLDL</sequence>
<dbReference type="PANTHER" id="PTHR10039">
    <property type="entry name" value="AMELOGENIN"/>
    <property type="match status" value="1"/>
</dbReference>
<dbReference type="Gene3D" id="3.40.50.300">
    <property type="entry name" value="P-loop containing nucleotide triphosphate hydrolases"/>
    <property type="match status" value="1"/>
</dbReference>
<name>A0A9P4QJJ9_9PEZI</name>
<gene>
    <name evidence="3" type="ORF">K431DRAFT_238224</name>
</gene>